<dbReference type="Gene3D" id="1.10.10.10">
    <property type="entry name" value="Winged helix-like DNA-binding domain superfamily/Winged helix DNA-binding domain"/>
    <property type="match status" value="1"/>
</dbReference>
<dbReference type="InterPro" id="IPR036388">
    <property type="entry name" value="WH-like_DNA-bd_sf"/>
</dbReference>
<dbReference type="eggNOG" id="COG2203">
    <property type="taxonomic scope" value="Bacteria"/>
</dbReference>
<feature type="domain" description="PAS" evidence="4">
    <location>
        <begin position="87"/>
        <end position="157"/>
    </location>
</feature>
<dbReference type="SMART" id="SM00091">
    <property type="entry name" value="PAS"/>
    <property type="match status" value="1"/>
</dbReference>
<dbReference type="NCBIfam" id="TIGR00229">
    <property type="entry name" value="sensory_box"/>
    <property type="match status" value="1"/>
</dbReference>
<feature type="domain" description="PAC" evidence="5">
    <location>
        <begin position="410"/>
        <end position="462"/>
    </location>
</feature>
<dbReference type="SMART" id="SM00421">
    <property type="entry name" value="HTH_LUXR"/>
    <property type="match status" value="1"/>
</dbReference>
<dbReference type="CDD" id="cd06170">
    <property type="entry name" value="LuxR_C_like"/>
    <property type="match status" value="1"/>
</dbReference>
<dbReference type="SUPFAM" id="SSF46894">
    <property type="entry name" value="C-terminal effector domain of the bipartite response regulators"/>
    <property type="match status" value="1"/>
</dbReference>
<reference evidence="6 7" key="2">
    <citation type="submission" date="2012-02" db="EMBL/GenBank/DDBJ databases">
        <title>Improved High-Quality Draft sequence of Desulfobacter postgatei 2ac9.</title>
        <authorList>
            <consortium name="US DOE Joint Genome Institute"/>
            <person name="Lucas S."/>
            <person name="Han J."/>
            <person name="Lapidus A."/>
            <person name="Cheng J.-F."/>
            <person name="Goodwin L."/>
            <person name="Pitluck S."/>
            <person name="Peters L."/>
            <person name="Ovchinnikova G."/>
            <person name="Held B."/>
            <person name="Detter J.C."/>
            <person name="Han C."/>
            <person name="Tapia R."/>
            <person name="Land M."/>
            <person name="Hauser L."/>
            <person name="Kyrpides N."/>
            <person name="Ivanova N."/>
            <person name="Pagani I."/>
            <person name="Orellana R."/>
            <person name="Lovley D."/>
            <person name="Woyke T."/>
        </authorList>
    </citation>
    <scope>NUCLEOTIDE SEQUENCE [LARGE SCALE GENOMIC DNA]</scope>
    <source>
        <strain evidence="6 7">2ac9</strain>
    </source>
</reference>
<evidence type="ECO:0000256" key="2">
    <source>
        <dbReference type="SAM" id="MobiDB-lite"/>
    </source>
</evidence>
<dbReference type="Gene3D" id="3.30.450.20">
    <property type="entry name" value="PAS domain"/>
    <property type="match status" value="2"/>
</dbReference>
<dbReference type="STRING" id="879212.DespoDRAFT_03231"/>
<dbReference type="GO" id="GO:0003677">
    <property type="term" value="F:DNA binding"/>
    <property type="evidence" value="ECO:0007669"/>
    <property type="project" value="InterPro"/>
</dbReference>
<accession>I5B699</accession>
<dbReference type="Pfam" id="PF13426">
    <property type="entry name" value="PAS_9"/>
    <property type="match status" value="2"/>
</dbReference>
<dbReference type="HOGENOM" id="CLU_555280_0_0_7"/>
<protein>
    <submittedName>
        <fullName evidence="6">PAS domain S-box</fullName>
    </submittedName>
</protein>
<dbReference type="InterPro" id="IPR035965">
    <property type="entry name" value="PAS-like_dom_sf"/>
</dbReference>
<dbReference type="eggNOG" id="COG2205">
    <property type="taxonomic scope" value="Bacteria"/>
</dbReference>
<keyword evidence="7" id="KW-1185">Reference proteome</keyword>
<dbReference type="eggNOG" id="COG2197">
    <property type="taxonomic scope" value="Bacteria"/>
</dbReference>
<dbReference type="PROSITE" id="PS50113">
    <property type="entry name" value="PAC"/>
    <property type="match status" value="2"/>
</dbReference>
<evidence type="ECO:0000259" key="4">
    <source>
        <dbReference type="PROSITE" id="PS50112"/>
    </source>
</evidence>
<evidence type="ECO:0000259" key="5">
    <source>
        <dbReference type="PROSITE" id="PS50113"/>
    </source>
</evidence>
<evidence type="ECO:0000259" key="3">
    <source>
        <dbReference type="PROSITE" id="PS50043"/>
    </source>
</evidence>
<dbReference type="PROSITE" id="PS50112">
    <property type="entry name" value="PAS"/>
    <property type="match status" value="1"/>
</dbReference>
<dbReference type="InterPro" id="IPR000014">
    <property type="entry name" value="PAS"/>
</dbReference>
<dbReference type="CDD" id="cd00130">
    <property type="entry name" value="PAS"/>
    <property type="match status" value="1"/>
</dbReference>
<feature type="region of interest" description="Disordered" evidence="2">
    <location>
        <begin position="1"/>
        <end position="24"/>
    </location>
</feature>
<dbReference type="PANTHER" id="PTHR44757:SF2">
    <property type="entry name" value="BIOFILM ARCHITECTURE MAINTENANCE PROTEIN MBAA"/>
    <property type="match status" value="1"/>
</dbReference>
<dbReference type="Pfam" id="PF00196">
    <property type="entry name" value="GerE"/>
    <property type="match status" value="1"/>
</dbReference>
<evidence type="ECO:0000313" key="6">
    <source>
        <dbReference type="EMBL" id="EIM65012.1"/>
    </source>
</evidence>
<feature type="domain" description="PAC" evidence="5">
    <location>
        <begin position="160"/>
        <end position="211"/>
    </location>
</feature>
<dbReference type="PROSITE" id="PS00622">
    <property type="entry name" value="HTH_LUXR_1"/>
    <property type="match status" value="1"/>
</dbReference>
<feature type="domain" description="HTH luxR-type" evidence="3">
    <location>
        <begin position="538"/>
        <end position="603"/>
    </location>
</feature>
<dbReference type="InterPro" id="IPR052155">
    <property type="entry name" value="Biofilm_reg_signaling"/>
</dbReference>
<dbReference type="InterPro" id="IPR000792">
    <property type="entry name" value="Tscrpt_reg_LuxR_C"/>
</dbReference>
<keyword evidence="1" id="KW-0175">Coiled coil</keyword>
<evidence type="ECO:0000256" key="1">
    <source>
        <dbReference type="SAM" id="Coils"/>
    </source>
</evidence>
<evidence type="ECO:0000313" key="7">
    <source>
        <dbReference type="Proteomes" id="UP000005778"/>
    </source>
</evidence>
<name>I5B699_9BACT</name>
<dbReference type="PROSITE" id="PS50043">
    <property type="entry name" value="HTH_LUXR_2"/>
    <property type="match status" value="1"/>
</dbReference>
<dbReference type="PRINTS" id="PR00038">
    <property type="entry name" value="HTHLUXR"/>
</dbReference>
<dbReference type="eggNOG" id="COG2202">
    <property type="taxonomic scope" value="Bacteria"/>
</dbReference>
<feature type="coiled-coil region" evidence="1">
    <location>
        <begin position="453"/>
        <end position="487"/>
    </location>
</feature>
<dbReference type="InterPro" id="IPR016032">
    <property type="entry name" value="Sig_transdc_resp-reg_C-effctor"/>
</dbReference>
<sequence>MVQHAHHTLPYQGYILNNKDNQPDSASELRRRAEKKIKQETGALPDDFTTLSREEIGELIHELEVHKIELQMQNDELCAAQEELELSRKRYFDLYNLAPVGYCVVNEKGFIQDVNLTAVTLLGRIRRDLINRPISEFILSEDYLRYHRHWKIVFETGQPQTIELQMLRNDKSLFWTRLDFMIAKNAGQSSVCQVTLTDISESKRLEYALKERIKKLNLLFRFSDLLEKPEISLNEVLKTTVLMIPQAWQFPGIAEACIELEGQIFQTKGFRKTQWMQTSDIVIQGKKAGQMTVCYTENRPAFNEGSFLIEESCLLNTISERLGRIIERVRLTEAVKHSEMFLRTTINSITNPFVVINASDYTIELANNAYGGEKVIGLKCHAVAHHRSTPCTDDDHPCPVQEIKRTGKPFIGELLHYDDQGNQLNMETYAFPIFEPNGQLCRVLEYQIDITAHRQTELKLEQKAAELKEMNAALKVLLKRRELDKEEIGQNIFANYQIVLTPIIQNLKNTLTQEDQREIIQILELRLKNILSPFSKKLSDKLINLTPTEIHVAHLIKSGKSNKEISQILNCSFHTVSRHRDNIRAKTNLKNKKINLRSFLLSLE</sequence>
<proteinExistence type="predicted"/>
<reference evidence="6 7" key="1">
    <citation type="submission" date="2011-09" db="EMBL/GenBank/DDBJ databases">
        <authorList>
            <consortium name="US DOE Joint Genome Institute (JGI-PGF)"/>
            <person name="Lucas S."/>
            <person name="Han J."/>
            <person name="Lapidus A."/>
            <person name="Cheng J.-F."/>
            <person name="Goodwin L."/>
            <person name="Pitluck S."/>
            <person name="Peters L."/>
            <person name="Land M.L."/>
            <person name="Hauser L."/>
            <person name="Orellana R."/>
            <person name="Lovley D."/>
            <person name="Woyke T.J."/>
        </authorList>
    </citation>
    <scope>NUCLEOTIDE SEQUENCE [LARGE SCALE GENOMIC DNA]</scope>
    <source>
        <strain evidence="6 7">2ac9</strain>
    </source>
</reference>
<dbReference type="InterPro" id="IPR000700">
    <property type="entry name" value="PAS-assoc_C"/>
</dbReference>
<dbReference type="EMBL" id="CM001488">
    <property type="protein sequence ID" value="EIM65012.1"/>
    <property type="molecule type" value="Genomic_DNA"/>
</dbReference>
<gene>
    <name evidence="6" type="ORF">DespoDRAFT_03231</name>
</gene>
<dbReference type="SUPFAM" id="SSF55785">
    <property type="entry name" value="PYP-like sensor domain (PAS domain)"/>
    <property type="match status" value="2"/>
</dbReference>
<dbReference type="AlphaFoldDB" id="I5B699"/>
<dbReference type="GO" id="GO:0006355">
    <property type="term" value="P:regulation of DNA-templated transcription"/>
    <property type="evidence" value="ECO:0007669"/>
    <property type="project" value="InterPro"/>
</dbReference>
<dbReference type="PANTHER" id="PTHR44757">
    <property type="entry name" value="DIGUANYLATE CYCLASE DGCP"/>
    <property type="match status" value="1"/>
</dbReference>
<organism evidence="6 7">
    <name type="scientific">Desulfobacter postgatei 2ac9</name>
    <dbReference type="NCBI Taxonomy" id="879212"/>
    <lineage>
        <taxon>Bacteria</taxon>
        <taxon>Pseudomonadati</taxon>
        <taxon>Thermodesulfobacteriota</taxon>
        <taxon>Desulfobacteria</taxon>
        <taxon>Desulfobacterales</taxon>
        <taxon>Desulfobacteraceae</taxon>
        <taxon>Desulfobacter</taxon>
    </lineage>
</organism>
<dbReference type="Proteomes" id="UP000005778">
    <property type="component" value="Chromosome"/>
</dbReference>